<dbReference type="Proteomes" id="UP000480929">
    <property type="component" value="Unassembled WGS sequence"/>
</dbReference>
<reference evidence="3 4" key="1">
    <citation type="journal article" date="2019" name="Nat. Med.">
        <title>A library of human gut bacterial isolates paired with longitudinal multiomics data enables mechanistic microbiome research.</title>
        <authorList>
            <person name="Poyet M."/>
            <person name="Groussin M."/>
            <person name="Gibbons S.M."/>
            <person name="Avila-Pacheco J."/>
            <person name="Jiang X."/>
            <person name="Kearney S.M."/>
            <person name="Perrotta A.R."/>
            <person name="Berdy B."/>
            <person name="Zhao S."/>
            <person name="Lieberman T.D."/>
            <person name="Swanson P.K."/>
            <person name="Smith M."/>
            <person name="Roesemann S."/>
            <person name="Alexander J.E."/>
            <person name="Rich S.A."/>
            <person name="Livny J."/>
            <person name="Vlamakis H."/>
            <person name="Clish C."/>
            <person name="Bullock K."/>
            <person name="Deik A."/>
            <person name="Scott J."/>
            <person name="Pierce K.A."/>
            <person name="Xavier R.J."/>
            <person name="Alm E.J."/>
        </authorList>
    </citation>
    <scope>NUCLEOTIDE SEQUENCE [LARGE SCALE GENOMIC DNA]</scope>
    <source>
        <strain evidence="1 3">BIOML-A4</strain>
        <strain evidence="2 4">BIOML-A5</strain>
    </source>
</reference>
<comment type="caution">
    <text evidence="1">The sequence shown here is derived from an EMBL/GenBank/DDBJ whole genome shotgun (WGS) entry which is preliminary data.</text>
</comment>
<protein>
    <recommendedName>
        <fullName evidence="5">Rpn family recombination-promoting nuclease/putative transposase</fullName>
    </recommendedName>
</protein>
<evidence type="ECO:0000313" key="3">
    <source>
        <dbReference type="Proteomes" id="UP000433575"/>
    </source>
</evidence>
<evidence type="ECO:0000313" key="4">
    <source>
        <dbReference type="Proteomes" id="UP000480929"/>
    </source>
</evidence>
<dbReference type="EMBL" id="WKPI01000057">
    <property type="protein sequence ID" value="MSC35127.1"/>
    <property type="molecule type" value="Genomic_DNA"/>
</dbReference>
<evidence type="ECO:0008006" key="5">
    <source>
        <dbReference type="Google" id="ProtNLM"/>
    </source>
</evidence>
<accession>A0A6N7SCL8</accession>
<name>A0A6N7SCL8_9FIRM</name>
<keyword evidence="4" id="KW-1185">Reference proteome</keyword>
<dbReference type="Pfam" id="PF12784">
    <property type="entry name" value="PDDEXK_2"/>
    <property type="match status" value="1"/>
</dbReference>
<dbReference type="OrthoDB" id="2973070at2"/>
<dbReference type="Proteomes" id="UP000433575">
    <property type="component" value="Unassembled WGS sequence"/>
</dbReference>
<evidence type="ECO:0000313" key="1">
    <source>
        <dbReference type="EMBL" id="MSA91350.1"/>
    </source>
</evidence>
<proteinExistence type="predicted"/>
<gene>
    <name evidence="2" type="ORF">GKD88_18600</name>
    <name evidence="1" type="ORF">GKE08_18690</name>
</gene>
<evidence type="ECO:0000313" key="2">
    <source>
        <dbReference type="EMBL" id="MSC35127.1"/>
    </source>
</evidence>
<dbReference type="EMBL" id="WKPJ01000054">
    <property type="protein sequence ID" value="MSA91350.1"/>
    <property type="molecule type" value="Genomic_DNA"/>
</dbReference>
<organism evidence="1 3">
    <name type="scientific">Holdemania massiliensis</name>
    <dbReference type="NCBI Taxonomy" id="1468449"/>
    <lineage>
        <taxon>Bacteria</taxon>
        <taxon>Bacillati</taxon>
        <taxon>Bacillota</taxon>
        <taxon>Erysipelotrichia</taxon>
        <taxon>Erysipelotrichales</taxon>
        <taxon>Erysipelotrichaceae</taxon>
        <taxon>Holdemania</taxon>
    </lineage>
</organism>
<sequence>MNFLRFSAGLFPFFRNMYHSGLMINMNSVNTKYKSSRVKRKKPLSLTEDWVFKHVFCNPFNLEILKFLLQAIHPQLVIKKIVLFPNEETVNFEDQKANRYDACGLINDHLMFNVEMQRSGNRTLQGIRIAFYASSLFSSQPMRGVDFSKLKPIWVLMIADFPFLMIRINILKTIPLSAAAMRNP</sequence>
<dbReference type="AlphaFoldDB" id="A0A6N7SCL8"/>